<gene>
    <name evidence="1" type="ORF">BpHYR1_018618</name>
</gene>
<protein>
    <submittedName>
        <fullName evidence="1">Uncharacterized protein</fullName>
    </submittedName>
</protein>
<evidence type="ECO:0000313" key="1">
    <source>
        <dbReference type="EMBL" id="RNA35875.1"/>
    </source>
</evidence>
<keyword evidence="2" id="KW-1185">Reference proteome</keyword>
<dbReference type="Proteomes" id="UP000276133">
    <property type="component" value="Unassembled WGS sequence"/>
</dbReference>
<dbReference type="AlphaFoldDB" id="A0A3M7SJJ9"/>
<comment type="caution">
    <text evidence="1">The sequence shown here is derived from an EMBL/GenBank/DDBJ whole genome shotgun (WGS) entry which is preliminary data.</text>
</comment>
<proteinExistence type="predicted"/>
<dbReference type="EMBL" id="REGN01001279">
    <property type="protein sequence ID" value="RNA35875.1"/>
    <property type="molecule type" value="Genomic_DNA"/>
</dbReference>
<accession>A0A3M7SJJ9</accession>
<name>A0A3M7SJJ9_BRAPC</name>
<evidence type="ECO:0000313" key="2">
    <source>
        <dbReference type="Proteomes" id="UP000276133"/>
    </source>
</evidence>
<sequence length="79" mass="9407">MLAYGRDRFKYKFNQARMRQAFNFGCTKILNKEKKFESIIIFQIFVICRSELIKQITSDYMPPSNMTILDHHLGRLTTV</sequence>
<organism evidence="1 2">
    <name type="scientific">Brachionus plicatilis</name>
    <name type="common">Marine rotifer</name>
    <name type="synonym">Brachionus muelleri</name>
    <dbReference type="NCBI Taxonomy" id="10195"/>
    <lineage>
        <taxon>Eukaryota</taxon>
        <taxon>Metazoa</taxon>
        <taxon>Spiralia</taxon>
        <taxon>Gnathifera</taxon>
        <taxon>Rotifera</taxon>
        <taxon>Eurotatoria</taxon>
        <taxon>Monogononta</taxon>
        <taxon>Pseudotrocha</taxon>
        <taxon>Ploima</taxon>
        <taxon>Brachionidae</taxon>
        <taxon>Brachionus</taxon>
    </lineage>
</organism>
<reference evidence="1 2" key="1">
    <citation type="journal article" date="2018" name="Sci. Rep.">
        <title>Genomic signatures of local adaptation to the degree of environmental predictability in rotifers.</title>
        <authorList>
            <person name="Franch-Gras L."/>
            <person name="Hahn C."/>
            <person name="Garcia-Roger E.M."/>
            <person name="Carmona M.J."/>
            <person name="Serra M."/>
            <person name="Gomez A."/>
        </authorList>
    </citation>
    <scope>NUCLEOTIDE SEQUENCE [LARGE SCALE GENOMIC DNA]</scope>
    <source>
        <strain evidence="1">HYR1</strain>
    </source>
</reference>